<evidence type="ECO:0000313" key="7">
    <source>
        <dbReference type="Proteomes" id="UP000003751"/>
    </source>
</evidence>
<keyword evidence="8" id="KW-1185">Reference proteome</keyword>
<dbReference type="InterPro" id="IPR056493">
    <property type="entry name" value="HVO_0513_N"/>
</dbReference>
<dbReference type="OrthoDB" id="194393at2157"/>
<dbReference type="EMBL" id="FRAN01000007">
    <property type="protein sequence ID" value="SHL43453.1"/>
    <property type="molecule type" value="Genomic_DNA"/>
</dbReference>
<dbReference type="GO" id="GO:0003677">
    <property type="term" value="F:DNA binding"/>
    <property type="evidence" value="ECO:0007669"/>
    <property type="project" value="InterPro"/>
</dbReference>
<accession>E7QNQ2</accession>
<proteinExistence type="predicted"/>
<dbReference type="Proteomes" id="UP000003751">
    <property type="component" value="Unassembled WGS sequence"/>
</dbReference>
<dbReference type="EMBL" id="AEMG01000002">
    <property type="protein sequence ID" value="EFW93555.1"/>
    <property type="molecule type" value="Genomic_DNA"/>
</dbReference>
<feature type="domain" description="HTH bat-type" evidence="3">
    <location>
        <begin position="162"/>
        <end position="213"/>
    </location>
</feature>
<evidence type="ECO:0000313" key="6">
    <source>
        <dbReference type="EMBL" id="SHL43453.1"/>
    </source>
</evidence>
<evidence type="ECO:0000313" key="8">
    <source>
        <dbReference type="Proteomes" id="UP000184203"/>
    </source>
</evidence>
<gene>
    <name evidence="6" type="ORF">SAMN05444342_3781</name>
    <name evidence="5" type="ORF">ZOD2009_00390</name>
</gene>
<evidence type="ECO:0000259" key="4">
    <source>
        <dbReference type="Pfam" id="PF24278"/>
    </source>
</evidence>
<dbReference type="PATRIC" id="fig|797209.4.peg.57"/>
<reference evidence="8" key="3">
    <citation type="submission" date="2016-11" db="EMBL/GenBank/DDBJ databases">
        <authorList>
            <person name="Varghese N."/>
            <person name="Submissions S."/>
        </authorList>
    </citation>
    <scope>NUCLEOTIDE SEQUENCE [LARGE SCALE GENOMIC DNA]</scope>
    <source>
        <strain evidence="8">DX253</strain>
    </source>
</reference>
<dbReference type="eggNOG" id="arCOG02274">
    <property type="taxonomic scope" value="Archaea"/>
</dbReference>
<organism evidence="5 7">
    <name type="scientific">Haladaptatus paucihalophilus DX253</name>
    <dbReference type="NCBI Taxonomy" id="797209"/>
    <lineage>
        <taxon>Archaea</taxon>
        <taxon>Methanobacteriati</taxon>
        <taxon>Methanobacteriota</taxon>
        <taxon>Stenosarchaea group</taxon>
        <taxon>Halobacteria</taxon>
        <taxon>Halobacteriales</taxon>
        <taxon>Haladaptataceae</taxon>
        <taxon>Haladaptatus</taxon>
    </lineage>
</organism>
<evidence type="ECO:0000313" key="5">
    <source>
        <dbReference type="EMBL" id="EFW93555.1"/>
    </source>
</evidence>
<dbReference type="InterPro" id="IPR016032">
    <property type="entry name" value="Sig_transdc_resp-reg_C-effctor"/>
</dbReference>
<keyword evidence="1" id="KW-0805">Transcription regulation</keyword>
<keyword evidence="2" id="KW-0804">Transcription</keyword>
<evidence type="ECO:0000256" key="1">
    <source>
        <dbReference type="ARBA" id="ARBA00023015"/>
    </source>
</evidence>
<evidence type="ECO:0000256" key="2">
    <source>
        <dbReference type="ARBA" id="ARBA00023163"/>
    </source>
</evidence>
<reference evidence="6" key="2">
    <citation type="submission" date="2016-11" db="EMBL/GenBank/DDBJ databases">
        <authorList>
            <person name="Jaros S."/>
            <person name="Januszkiewicz K."/>
            <person name="Wedrychowicz H."/>
        </authorList>
    </citation>
    <scope>NUCLEOTIDE SEQUENCE [LARGE SCALE GENOMIC DNA]</scope>
    <source>
        <strain evidence="6">DX253</strain>
    </source>
</reference>
<dbReference type="RefSeq" id="WP_007975955.1">
    <property type="nucleotide sequence ID" value="NZ_AEMG01000002.1"/>
</dbReference>
<dbReference type="InterPro" id="IPR007050">
    <property type="entry name" value="HTH_bacterioopsin"/>
</dbReference>
<dbReference type="Proteomes" id="UP000184203">
    <property type="component" value="Unassembled WGS sequence"/>
</dbReference>
<dbReference type="SUPFAM" id="SSF46894">
    <property type="entry name" value="C-terminal effector domain of the bipartite response regulators"/>
    <property type="match status" value="1"/>
</dbReference>
<sequence>MRYATVTVRWDEGELHPLDDAVARAPDVSIELTYYINPVRDGTYAELSRIRGEPARIRAVLQATPEVLDYDVPSGSEGITYTHYESAPLMDAMLGVLFDHEIVLEWPVEFVDTATGRGVRVTFLGTERALSEALGDVPDDFGIELERMGDYSSRISDPVATLTDRQREVLAVAVRKGYYEIPRETTHREIADELSVAPGTVSKQLQRIEIELISALSTPNG</sequence>
<dbReference type="PANTHER" id="PTHR34236:SF1">
    <property type="entry name" value="DIMETHYL SULFOXIDE REDUCTASE TRANSCRIPTIONAL ACTIVATOR"/>
    <property type="match status" value="1"/>
</dbReference>
<dbReference type="Gene3D" id="1.10.10.10">
    <property type="entry name" value="Winged helix-like DNA-binding domain superfamily/Winged helix DNA-binding domain"/>
    <property type="match status" value="1"/>
</dbReference>
<dbReference type="Pfam" id="PF24278">
    <property type="entry name" value="HVO_0513_N"/>
    <property type="match status" value="1"/>
</dbReference>
<feature type="domain" description="HVO-0513-like N-terminal" evidence="4">
    <location>
        <begin position="16"/>
        <end position="151"/>
    </location>
</feature>
<dbReference type="STRING" id="797209.GCA_000376445_02128"/>
<dbReference type="GO" id="GO:0006355">
    <property type="term" value="P:regulation of DNA-templated transcription"/>
    <property type="evidence" value="ECO:0007669"/>
    <property type="project" value="InterPro"/>
</dbReference>
<dbReference type="InterPro" id="IPR036388">
    <property type="entry name" value="WH-like_DNA-bd_sf"/>
</dbReference>
<dbReference type="AlphaFoldDB" id="E7QNQ2"/>
<reference evidence="5 7" key="1">
    <citation type="journal article" date="2014" name="ISME J.">
        <title>Trehalose/2-sulfotrehalose biosynthesis and glycine-betaine uptake are widely spread mechanisms for osmoadaptation in the Halobacteriales.</title>
        <authorList>
            <person name="Youssef N.H."/>
            <person name="Savage-Ashlock K.N."/>
            <person name="McCully A.L."/>
            <person name="Luedtke B."/>
            <person name="Shaw E.I."/>
            <person name="Hoff W.D."/>
            <person name="Elshahed M.S."/>
        </authorList>
    </citation>
    <scope>NUCLEOTIDE SEQUENCE [LARGE SCALE GENOMIC DNA]</scope>
    <source>
        <strain evidence="5 7">DX253</strain>
    </source>
</reference>
<dbReference type="PANTHER" id="PTHR34236">
    <property type="entry name" value="DIMETHYL SULFOXIDE REDUCTASE TRANSCRIPTIONAL ACTIVATOR"/>
    <property type="match status" value="1"/>
</dbReference>
<protein>
    <submittedName>
        <fullName evidence="5">Bacterio-opsin activator-like protein</fullName>
    </submittedName>
    <submittedName>
        <fullName evidence="6">HTH DNA binding domain-containing protein</fullName>
    </submittedName>
</protein>
<dbReference type="Pfam" id="PF04967">
    <property type="entry name" value="HTH_10"/>
    <property type="match status" value="1"/>
</dbReference>
<evidence type="ECO:0000259" key="3">
    <source>
        <dbReference type="Pfam" id="PF04967"/>
    </source>
</evidence>
<name>E7QNQ2_HALPU</name>